<comment type="subcellular location">
    <subcellularLocation>
        <location evidence="1">Virion</location>
    </subcellularLocation>
</comment>
<dbReference type="Pfam" id="PF05065">
    <property type="entry name" value="Phage_capsid"/>
    <property type="match status" value="1"/>
</dbReference>
<sequence length="334" mass="37046">MSTNDIQRNRMRNKLINMRYGDAEPMNEYNKRNQIHNLLRIEEVRNFYSDLQVRLRNGSLSRAAEIVIPEEAEDSLTELIKEYSALYSEVRMIPIGIDGRAVVSVDDVKAVWSFSADVLTEMDSSLAAVELEDNKLGCFTSVPNSTLENTLIDMALYIEDLLAQAMAYGFDDAVINGVGNNTSVFEPRGIMMNLPIANQVTLAMDAMDQSSVSPGHILNEISLITPGTKDDIGEVIAVMKRKTYYNYAAAGANSSLPYPNLNGVRVKFTPAVGDKKIILGDFKQYVMGKRRGVKIASSDQVKFTDDQTLFKVSGRFDGQPLNNAAFVEITDTTI</sequence>
<name>A0AB38BI06_9LACT</name>
<dbReference type="RefSeq" id="WP_086988546.1">
    <property type="nucleotide sequence ID" value="NZ_FOQC01000016.1"/>
</dbReference>
<dbReference type="Proteomes" id="UP000199686">
    <property type="component" value="Unassembled WGS sequence"/>
</dbReference>
<dbReference type="Proteomes" id="UP000195947">
    <property type="component" value="Unassembled WGS sequence"/>
</dbReference>
<accession>A0AB38BI06</accession>
<proteinExistence type="predicted"/>
<dbReference type="EMBL" id="FOQC01000016">
    <property type="protein sequence ID" value="SFH80427.1"/>
    <property type="molecule type" value="Genomic_DNA"/>
</dbReference>
<dbReference type="NCBIfam" id="TIGR01554">
    <property type="entry name" value="major_cap_HK97"/>
    <property type="match status" value="1"/>
</dbReference>
<reference evidence="3 5" key="1">
    <citation type="submission" date="2016-02" db="EMBL/GenBank/DDBJ databases">
        <authorList>
            <person name="Strepis N."/>
        </authorList>
    </citation>
    <scope>NUCLEOTIDE SEQUENCE [LARGE SCALE GENOMIC DNA]</scope>
    <source>
        <strain evidence="3">Trichococcus flocculiformis</strain>
    </source>
</reference>
<dbReference type="Gene3D" id="3.30.2400.10">
    <property type="entry name" value="Major capsid protein gp5"/>
    <property type="match status" value="1"/>
</dbReference>
<evidence type="ECO:0000259" key="2">
    <source>
        <dbReference type="Pfam" id="PF05065"/>
    </source>
</evidence>
<evidence type="ECO:0000313" key="4">
    <source>
        <dbReference type="EMBL" id="SFH80427.1"/>
    </source>
</evidence>
<gene>
    <name evidence="4" type="ORF">SAMN04488507_101629</name>
    <name evidence="3" type="ORF">TFLO_967</name>
</gene>
<dbReference type="InterPro" id="IPR024455">
    <property type="entry name" value="Phage_capsid"/>
</dbReference>
<evidence type="ECO:0000313" key="5">
    <source>
        <dbReference type="Proteomes" id="UP000195947"/>
    </source>
</evidence>
<dbReference type="EMBL" id="FJMZ01000007">
    <property type="protein sequence ID" value="CZQ88279.1"/>
    <property type="molecule type" value="Genomic_DNA"/>
</dbReference>
<reference evidence="4 6" key="2">
    <citation type="submission" date="2016-10" db="EMBL/GenBank/DDBJ databases">
        <authorList>
            <person name="Varghese N."/>
            <person name="Submissions S."/>
        </authorList>
    </citation>
    <scope>NUCLEOTIDE SEQUENCE [LARGE SCALE GENOMIC DNA]</scope>
    <source>
        <strain evidence="4 6">DSM 2094</strain>
    </source>
</reference>
<keyword evidence="5" id="KW-1185">Reference proteome</keyword>
<dbReference type="InterPro" id="IPR054612">
    <property type="entry name" value="Phage_capsid-like_C"/>
</dbReference>
<feature type="domain" description="Phage capsid-like C-terminal" evidence="2">
    <location>
        <begin position="66"/>
        <end position="329"/>
    </location>
</feature>
<dbReference type="AlphaFoldDB" id="A0AB38BI06"/>
<comment type="caution">
    <text evidence="4">The sequence shown here is derived from an EMBL/GenBank/DDBJ whole genome shotgun (WGS) entry which is preliminary data.</text>
</comment>
<evidence type="ECO:0000313" key="3">
    <source>
        <dbReference type="EMBL" id="CZQ88279.1"/>
    </source>
</evidence>
<organism evidence="4 6">
    <name type="scientific">Trichococcus flocculiformis</name>
    <dbReference type="NCBI Taxonomy" id="82803"/>
    <lineage>
        <taxon>Bacteria</taxon>
        <taxon>Bacillati</taxon>
        <taxon>Bacillota</taxon>
        <taxon>Bacilli</taxon>
        <taxon>Lactobacillales</taxon>
        <taxon>Carnobacteriaceae</taxon>
        <taxon>Trichococcus</taxon>
    </lineage>
</organism>
<dbReference type="Gene3D" id="3.30.2320.10">
    <property type="entry name" value="hypothetical protein PF0899 domain"/>
    <property type="match status" value="1"/>
</dbReference>
<evidence type="ECO:0000313" key="6">
    <source>
        <dbReference type="Proteomes" id="UP000199686"/>
    </source>
</evidence>
<dbReference type="SUPFAM" id="SSF56563">
    <property type="entry name" value="Major capsid protein gp5"/>
    <property type="match status" value="1"/>
</dbReference>
<evidence type="ECO:0000256" key="1">
    <source>
        <dbReference type="ARBA" id="ARBA00004328"/>
    </source>
</evidence>
<protein>
    <submittedName>
        <fullName evidence="3">Phage capsid</fullName>
    </submittedName>
    <submittedName>
        <fullName evidence="4">Phage major capsid protein, HK97 family</fullName>
    </submittedName>
</protein>